<dbReference type="InParanoid" id="D6RQX0"/>
<sequence>MVWQALLSLGLLFANPAQALLRLPCSQLVTERFDPLVTPGEVSSHVHQIVGGNA</sequence>
<protein>
    <submittedName>
        <fullName evidence="2">Uncharacterized protein</fullName>
    </submittedName>
</protein>
<dbReference type="RefSeq" id="XP_002910037.1">
    <property type="nucleotide sequence ID" value="XM_002909991.1"/>
</dbReference>
<dbReference type="GeneID" id="9379779"/>
<dbReference type="EMBL" id="AACS02000013">
    <property type="protein sequence ID" value="EFI26543.1"/>
    <property type="molecule type" value="Genomic_DNA"/>
</dbReference>
<evidence type="ECO:0000313" key="3">
    <source>
        <dbReference type="Proteomes" id="UP000001861"/>
    </source>
</evidence>
<accession>D6RQX0</accession>
<dbReference type="AlphaFoldDB" id="D6RQX0"/>
<dbReference type="HOGENOM" id="CLU_208073_0_0_1"/>
<dbReference type="PANTHER" id="PTHR43662:SF3">
    <property type="entry name" value="DOMAIN PROTEIN, PUTATIVE (AFU_ORTHOLOGUE AFUA_6G11970)-RELATED"/>
    <property type="match status" value="1"/>
</dbReference>
<organism evidence="2 3">
    <name type="scientific">Coprinopsis cinerea (strain Okayama-7 / 130 / ATCC MYA-4618 / FGSC 9003)</name>
    <name type="common">Inky cap fungus</name>
    <name type="synonym">Hormographiella aspergillata</name>
    <dbReference type="NCBI Taxonomy" id="240176"/>
    <lineage>
        <taxon>Eukaryota</taxon>
        <taxon>Fungi</taxon>
        <taxon>Dikarya</taxon>
        <taxon>Basidiomycota</taxon>
        <taxon>Agaricomycotina</taxon>
        <taxon>Agaricomycetes</taxon>
        <taxon>Agaricomycetidae</taxon>
        <taxon>Agaricales</taxon>
        <taxon>Agaricineae</taxon>
        <taxon>Psathyrellaceae</taxon>
        <taxon>Coprinopsis</taxon>
    </lineage>
</organism>
<dbReference type="Proteomes" id="UP000001861">
    <property type="component" value="Unassembled WGS sequence"/>
</dbReference>
<keyword evidence="3" id="KW-1185">Reference proteome</keyword>
<dbReference type="VEuPathDB" id="FungiDB:CC1G_15756"/>
<comment type="caution">
    <text evidence="2">The sequence shown here is derived from an EMBL/GenBank/DDBJ whole genome shotgun (WGS) entry which is preliminary data.</text>
</comment>
<gene>
    <name evidence="2" type="ORF">CC1G_15756</name>
</gene>
<reference evidence="2 3" key="1">
    <citation type="journal article" date="2010" name="Proc. Natl. Acad. Sci. U.S.A.">
        <title>Insights into evolution of multicellular fungi from the assembled chromosomes of the mushroom Coprinopsis cinerea (Coprinus cinereus).</title>
        <authorList>
            <person name="Stajich J.E."/>
            <person name="Wilke S.K."/>
            <person name="Ahren D."/>
            <person name="Au C.H."/>
            <person name="Birren B.W."/>
            <person name="Borodovsky M."/>
            <person name="Burns C."/>
            <person name="Canback B."/>
            <person name="Casselton L.A."/>
            <person name="Cheng C.K."/>
            <person name="Deng J."/>
            <person name="Dietrich F.S."/>
            <person name="Fargo D.C."/>
            <person name="Farman M.L."/>
            <person name="Gathman A.C."/>
            <person name="Goldberg J."/>
            <person name="Guigo R."/>
            <person name="Hoegger P.J."/>
            <person name="Hooker J.B."/>
            <person name="Huggins A."/>
            <person name="James T.Y."/>
            <person name="Kamada T."/>
            <person name="Kilaru S."/>
            <person name="Kodira C."/>
            <person name="Kues U."/>
            <person name="Kupfer D."/>
            <person name="Kwan H.S."/>
            <person name="Lomsadze A."/>
            <person name="Li W."/>
            <person name="Lilly W.W."/>
            <person name="Ma L.J."/>
            <person name="Mackey A.J."/>
            <person name="Manning G."/>
            <person name="Martin F."/>
            <person name="Muraguchi H."/>
            <person name="Natvig D.O."/>
            <person name="Palmerini H."/>
            <person name="Ramesh M.A."/>
            <person name="Rehmeyer C.J."/>
            <person name="Roe B.A."/>
            <person name="Shenoy N."/>
            <person name="Stanke M."/>
            <person name="Ter-Hovhannisyan V."/>
            <person name="Tunlid A."/>
            <person name="Velagapudi R."/>
            <person name="Vision T.J."/>
            <person name="Zeng Q."/>
            <person name="Zolan M.E."/>
            <person name="Pukkila P.J."/>
        </authorList>
    </citation>
    <scope>NUCLEOTIDE SEQUENCE [LARGE SCALE GENOMIC DNA]</scope>
    <source>
        <strain evidence="3">Okayama-7 / 130 / ATCC MYA-4618 / FGSC 9003</strain>
    </source>
</reference>
<feature type="chain" id="PRO_5003087571" evidence="1">
    <location>
        <begin position="20"/>
        <end position="54"/>
    </location>
</feature>
<name>D6RQX0_COPC7</name>
<keyword evidence="1" id="KW-0732">Signal</keyword>
<proteinExistence type="predicted"/>
<dbReference type="PANTHER" id="PTHR43662">
    <property type="match status" value="1"/>
</dbReference>
<feature type="signal peptide" evidence="1">
    <location>
        <begin position="1"/>
        <end position="19"/>
    </location>
</feature>
<evidence type="ECO:0000256" key="1">
    <source>
        <dbReference type="SAM" id="SignalP"/>
    </source>
</evidence>
<dbReference type="KEGG" id="cci:CC1G_15756"/>
<dbReference type="OrthoDB" id="4773550at2759"/>
<evidence type="ECO:0000313" key="2">
    <source>
        <dbReference type="EMBL" id="EFI26543.1"/>
    </source>
</evidence>